<dbReference type="SUPFAM" id="SSF109604">
    <property type="entry name" value="HD-domain/PDEase-like"/>
    <property type="match status" value="1"/>
</dbReference>
<gene>
    <name evidence="1" type="ORF">RGCCGE502_19575</name>
</gene>
<name>S3HD24_9HYPH</name>
<keyword evidence="2" id="KW-1185">Reference proteome</keyword>
<dbReference type="HOGENOM" id="CLU_109398_3_0_5"/>
<dbReference type="EMBL" id="AEYE02000023">
    <property type="protein sequence ID" value="EPE96599.1"/>
    <property type="molecule type" value="Genomic_DNA"/>
</dbReference>
<dbReference type="Gene3D" id="1.10.3210.10">
    <property type="entry name" value="Hypothetical protein af1432"/>
    <property type="match status" value="1"/>
</dbReference>
<comment type="caution">
    <text evidence="1">The sequence shown here is derived from an EMBL/GenBank/DDBJ whole genome shotgun (WGS) entry which is preliminary data.</text>
</comment>
<evidence type="ECO:0008006" key="3">
    <source>
        <dbReference type="Google" id="ProtNLM"/>
    </source>
</evidence>
<dbReference type="STRING" id="990285.RGCCGE502_19575"/>
<dbReference type="Proteomes" id="UP000014411">
    <property type="component" value="Unassembled WGS sequence"/>
</dbReference>
<evidence type="ECO:0000313" key="2">
    <source>
        <dbReference type="Proteomes" id="UP000014411"/>
    </source>
</evidence>
<proteinExistence type="predicted"/>
<reference evidence="1 2" key="1">
    <citation type="journal article" date="2012" name="J. Bacteriol.">
        <title>Genome sequence of Rhizobium grahamii CCGE502, a broad-host-range symbiont with low nodulation competitiveness in Phaseolus vulgaris.</title>
        <authorList>
            <person name="Althabegoiti M.J."/>
            <person name="Lozano L."/>
            <person name="Torres-Tejerizo G."/>
            <person name="Ormeno-Orrillo E."/>
            <person name="Rogel M.A."/>
            <person name="Gonzalez V."/>
            <person name="Martinez-Romero E."/>
        </authorList>
    </citation>
    <scope>NUCLEOTIDE SEQUENCE [LARGE SCALE GENOMIC DNA]</scope>
    <source>
        <strain evidence="1 2">CCGE 502</strain>
    </source>
</reference>
<dbReference type="eggNOG" id="COG0317">
    <property type="taxonomic scope" value="Bacteria"/>
</dbReference>
<protein>
    <recommendedName>
        <fullName evidence="3">Metal dependent phosphohydrolase</fullName>
    </recommendedName>
</protein>
<accession>S3HD24</accession>
<dbReference type="AlphaFoldDB" id="S3HD24"/>
<sequence length="188" mass="20860">MVTGNAVLKKSEFFSTGQKYDSNYPGRDMTMAAHQREWINEHDDQPASDLLRAVKIAFKAHMGQTDKGGEPYFLHCKRVADAVSGGERAVAYLHDVVEKGPGWTLDRLRDEGFTPAVIEAVDALTRRRDETDDAFVARALKNELARPVKVADLKDNLAQAEKTGIDSSKYREGLRLASQICGKPIRLG</sequence>
<evidence type="ECO:0000313" key="1">
    <source>
        <dbReference type="EMBL" id="EPE96599.1"/>
    </source>
</evidence>
<organism evidence="1 2">
    <name type="scientific">Rhizobium grahamii CCGE 502</name>
    <dbReference type="NCBI Taxonomy" id="990285"/>
    <lineage>
        <taxon>Bacteria</taxon>
        <taxon>Pseudomonadati</taxon>
        <taxon>Pseudomonadota</taxon>
        <taxon>Alphaproteobacteria</taxon>
        <taxon>Hyphomicrobiales</taxon>
        <taxon>Rhizobiaceae</taxon>
        <taxon>Rhizobium/Agrobacterium group</taxon>
        <taxon>Rhizobium</taxon>
    </lineage>
</organism>